<reference evidence="1" key="1">
    <citation type="journal article" date="2020" name="Nature">
        <title>Giant virus diversity and host interactions through global metagenomics.</title>
        <authorList>
            <person name="Schulz F."/>
            <person name="Roux S."/>
            <person name="Paez-Espino D."/>
            <person name="Jungbluth S."/>
            <person name="Walsh D.A."/>
            <person name="Denef V.J."/>
            <person name="McMahon K.D."/>
            <person name="Konstantinidis K.T."/>
            <person name="Eloe-Fadrosh E.A."/>
            <person name="Kyrpides N.C."/>
            <person name="Woyke T."/>
        </authorList>
    </citation>
    <scope>NUCLEOTIDE SEQUENCE</scope>
    <source>
        <strain evidence="1">GVMAG-M-3300023179-116</strain>
    </source>
</reference>
<organism evidence="1">
    <name type="scientific">viral metagenome</name>
    <dbReference type="NCBI Taxonomy" id="1070528"/>
    <lineage>
        <taxon>unclassified sequences</taxon>
        <taxon>metagenomes</taxon>
        <taxon>organismal metagenomes</taxon>
    </lineage>
</organism>
<name>A0A6C0E4K7_9ZZZZ</name>
<dbReference type="AlphaFoldDB" id="A0A6C0E4K7"/>
<protein>
    <submittedName>
        <fullName evidence="1">Uncharacterized protein</fullName>
    </submittedName>
</protein>
<sequence length="149" mass="17208">MTTVMPLTMTQEMSNTLFDAIMRPPTTHEDRLKYAHATLTNIILNHGEHFRYFFNKPDDLVAFATWVDKKEKGELYTDREMLGLKALNSCQIKYISLAIFKNLALDIFDRDQFLADCGVPKGYKPPLYHDDDYHDLPELIDISSDSDEA</sequence>
<proteinExistence type="predicted"/>
<evidence type="ECO:0000313" key="1">
    <source>
        <dbReference type="EMBL" id="QHT23571.1"/>
    </source>
</evidence>
<dbReference type="EMBL" id="MN739732">
    <property type="protein sequence ID" value="QHT23571.1"/>
    <property type="molecule type" value="Genomic_DNA"/>
</dbReference>
<accession>A0A6C0E4K7</accession>